<dbReference type="GO" id="GO:0031122">
    <property type="term" value="P:cytoplasmic microtubule organization"/>
    <property type="evidence" value="ECO:0007669"/>
    <property type="project" value="TreeGrafter"/>
</dbReference>
<evidence type="ECO:0000256" key="2">
    <source>
        <dbReference type="SAM" id="MobiDB-lite"/>
    </source>
</evidence>
<evidence type="ECO:0000256" key="1">
    <source>
        <dbReference type="SAM" id="Coils"/>
    </source>
</evidence>
<name>A0AAV3A7Q9_PYXAD</name>
<protein>
    <recommendedName>
        <fullName evidence="5">Coiled-coil domain-containing protein 13</fullName>
    </recommendedName>
</protein>
<reference evidence="3" key="1">
    <citation type="thesis" date="2020" institute="ProQuest LLC" country="789 East Eisenhower Parkway, Ann Arbor, MI, USA">
        <title>Comparative Genomics and Chromosome Evolution.</title>
        <authorList>
            <person name="Mudd A.B."/>
        </authorList>
    </citation>
    <scope>NUCLEOTIDE SEQUENCE</scope>
    <source>
        <strain evidence="3">1538</strain>
        <tissue evidence="3">Blood</tissue>
    </source>
</reference>
<accession>A0AAV3A7Q9</accession>
<dbReference type="GO" id="GO:1905515">
    <property type="term" value="P:non-motile cilium assembly"/>
    <property type="evidence" value="ECO:0007669"/>
    <property type="project" value="TreeGrafter"/>
</dbReference>
<feature type="coiled-coil region" evidence="1">
    <location>
        <begin position="295"/>
        <end position="422"/>
    </location>
</feature>
<evidence type="ECO:0000313" key="3">
    <source>
        <dbReference type="EMBL" id="DBA25316.1"/>
    </source>
</evidence>
<dbReference type="AlphaFoldDB" id="A0AAV3A7Q9"/>
<keyword evidence="4" id="KW-1185">Reference proteome</keyword>
<evidence type="ECO:0008006" key="5">
    <source>
        <dbReference type="Google" id="ProtNLM"/>
    </source>
</evidence>
<feature type="region of interest" description="Disordered" evidence="2">
    <location>
        <begin position="30"/>
        <end position="49"/>
    </location>
</feature>
<feature type="compositionally biased region" description="Basic and acidic residues" evidence="2">
    <location>
        <begin position="441"/>
        <end position="461"/>
    </location>
</feature>
<keyword evidence="1" id="KW-0175">Coiled coil</keyword>
<dbReference type="Proteomes" id="UP001181693">
    <property type="component" value="Unassembled WGS sequence"/>
</dbReference>
<evidence type="ECO:0000313" key="4">
    <source>
        <dbReference type="Proteomes" id="UP001181693"/>
    </source>
</evidence>
<dbReference type="PANTHER" id="PTHR31935:SF1">
    <property type="entry name" value="COILED-COIL DOMAIN-CONTAINING PROTEIN 13"/>
    <property type="match status" value="1"/>
</dbReference>
<gene>
    <name evidence="3" type="ORF">GDO54_012861</name>
</gene>
<dbReference type="InterPro" id="IPR038929">
    <property type="entry name" value="CCDC13"/>
</dbReference>
<feature type="region of interest" description="Disordered" evidence="2">
    <location>
        <begin position="435"/>
        <end position="473"/>
    </location>
</feature>
<dbReference type="EMBL" id="DYDO01000005">
    <property type="protein sequence ID" value="DBA25316.1"/>
    <property type="molecule type" value="Genomic_DNA"/>
</dbReference>
<proteinExistence type="predicted"/>
<feature type="compositionally biased region" description="Basic and acidic residues" evidence="2">
    <location>
        <begin position="30"/>
        <end position="48"/>
    </location>
</feature>
<sequence length="664" mass="76215">MESDDTINENLRQQFKALQEQQQKRLHRLMERKKEKQSEQEQKQKKSDTFGVQDQLDLFKLARESSSDLGKRLLEDENEQLQGQLRELQDENGRLHKLLKEKEFEIRHLRRKVEDDKVALAGTTGIAGDVAATKIVELSKKNRELSAELESEKSKVKQLNSRVKELEREAESSEIKALQEKLAAANLKLTEYRNQIQSTKQELKIAHKVLVNEVGEDVNIPQLISSSGSWRGRAQQILALQGRVRELEIQLGQIKSPISELSLEEEMLGTSRRVPAQEKNLFRLRSLEKERKETLEKVTGEHDALKKEHEDLKKKFEASKARNKSLSNDLKTLKMQMTTLLEKGKHDDELIDALLVQQKNMQEIMTNLSKQEHKHKDLQQSLLLNNENQKQNSLVTQLKQMVTEREAKVKELEEEIQQLTTKSSPKRLSSMKILEAEGSQDDVRMDSQRSVRSLSDSRDHMSSAGSARTHSKLGHELVESVATPPPVINMASSPGSSELRTQNAEYRALCQAAEVERDRLIELVSVLQRRVEESNMKVLEAEKKLQEERRRSVHLEQQLEKMKMETEKLAATQKMSARGKAGQSLSNSRLFLNVNEISDLSSSVPLEMKFEELNTKLEIKADENEALKSALKSALKTKEDDLKLYNEMIVQVKQIFLQALRQHK</sequence>
<feature type="coiled-coil region" evidence="1">
    <location>
        <begin position="510"/>
        <end position="575"/>
    </location>
</feature>
<feature type="coiled-coil region" evidence="1">
    <location>
        <begin position="135"/>
        <end position="209"/>
    </location>
</feature>
<organism evidence="3 4">
    <name type="scientific">Pyxicephalus adspersus</name>
    <name type="common">African bullfrog</name>
    <dbReference type="NCBI Taxonomy" id="30357"/>
    <lineage>
        <taxon>Eukaryota</taxon>
        <taxon>Metazoa</taxon>
        <taxon>Chordata</taxon>
        <taxon>Craniata</taxon>
        <taxon>Vertebrata</taxon>
        <taxon>Euteleostomi</taxon>
        <taxon>Amphibia</taxon>
        <taxon>Batrachia</taxon>
        <taxon>Anura</taxon>
        <taxon>Neobatrachia</taxon>
        <taxon>Ranoidea</taxon>
        <taxon>Pyxicephalidae</taxon>
        <taxon>Pyxicephalinae</taxon>
        <taxon>Pyxicephalus</taxon>
    </lineage>
</organism>
<dbReference type="PANTHER" id="PTHR31935">
    <property type="entry name" value="COILED-COIL DOMAIN-CONTAINING PROTEIN 13"/>
    <property type="match status" value="1"/>
</dbReference>
<feature type="coiled-coil region" evidence="1">
    <location>
        <begin position="71"/>
        <end position="105"/>
    </location>
</feature>
<comment type="caution">
    <text evidence="3">The sequence shown here is derived from an EMBL/GenBank/DDBJ whole genome shotgun (WGS) entry which is preliminary data.</text>
</comment>
<dbReference type="GO" id="GO:0034451">
    <property type="term" value="C:centriolar satellite"/>
    <property type="evidence" value="ECO:0007669"/>
    <property type="project" value="TreeGrafter"/>
</dbReference>